<dbReference type="Proteomes" id="UP000290608">
    <property type="component" value="Unassembled WGS sequence"/>
</dbReference>
<evidence type="ECO:0000313" key="3">
    <source>
        <dbReference type="Proteomes" id="UP000290608"/>
    </source>
</evidence>
<feature type="transmembrane region" description="Helical" evidence="1">
    <location>
        <begin position="7"/>
        <end position="27"/>
    </location>
</feature>
<dbReference type="STRING" id="1122159.SAMN02745246_00257"/>
<comment type="caution">
    <text evidence="2">The sequence shown here is derived from an EMBL/GenBank/DDBJ whole genome shotgun (WGS) entry which is preliminary data.</text>
</comment>
<sequence length="96" mass="11301">MLLKYCVIHLIFAVFSVMPLVVSLVQYDKDTAELVLIASNEILEVDFDFEENFEIHFNKCFSVLKEQYVIHKTLTFQMLLQEPIYLNKLSPPPEYI</sequence>
<keyword evidence="1" id="KW-0812">Transmembrane</keyword>
<keyword evidence="1" id="KW-0472">Membrane</keyword>
<accession>A0A4Q0PRC4</accession>
<organism evidence="2 3">
    <name type="scientific">Leeuwenhoekiella marinoflava</name>
    <dbReference type="NCBI Taxonomy" id="988"/>
    <lineage>
        <taxon>Bacteria</taxon>
        <taxon>Pseudomonadati</taxon>
        <taxon>Bacteroidota</taxon>
        <taxon>Flavobacteriia</taxon>
        <taxon>Flavobacteriales</taxon>
        <taxon>Flavobacteriaceae</taxon>
        <taxon>Leeuwenhoekiella</taxon>
    </lineage>
</organism>
<gene>
    <name evidence="2" type="ORF">DSL99_199</name>
</gene>
<dbReference type="EMBL" id="QOVL01000001">
    <property type="protein sequence ID" value="RXG33104.1"/>
    <property type="molecule type" value="Genomic_DNA"/>
</dbReference>
<evidence type="ECO:0000256" key="1">
    <source>
        <dbReference type="SAM" id="Phobius"/>
    </source>
</evidence>
<proteinExistence type="predicted"/>
<evidence type="ECO:0000313" key="2">
    <source>
        <dbReference type="EMBL" id="RXG33104.1"/>
    </source>
</evidence>
<dbReference type="AlphaFoldDB" id="A0A4Q0PRC4"/>
<name>A0A4Q0PRC4_9FLAO</name>
<protein>
    <submittedName>
        <fullName evidence="2">Uncharacterized protein</fullName>
    </submittedName>
</protein>
<keyword evidence="1" id="KW-1133">Transmembrane helix</keyword>
<reference evidence="2 3" key="1">
    <citation type="submission" date="2018-07" db="EMBL/GenBank/DDBJ databases">
        <title>Leeuwenhoekiella genomics.</title>
        <authorList>
            <person name="Tahon G."/>
            <person name="Willems A."/>
        </authorList>
    </citation>
    <scope>NUCLEOTIDE SEQUENCE [LARGE SCALE GENOMIC DNA]</scope>
    <source>
        <strain evidence="2 3">LMG 1345</strain>
    </source>
</reference>